<keyword evidence="1 2" id="KW-0728">SH3 domain</keyword>
<keyword evidence="5" id="KW-1185">Reference proteome</keyword>
<dbReference type="PROSITE" id="PS50002">
    <property type="entry name" value="SH3"/>
    <property type="match status" value="1"/>
</dbReference>
<dbReference type="STRING" id="32507.ENSNBRP00000023515"/>
<dbReference type="PANTHER" id="PTHR10654:SF19">
    <property type="entry name" value="CAS SCAFFOLDING PROTEIN FAMILY MEMBER 4"/>
    <property type="match status" value="1"/>
</dbReference>
<protein>
    <recommendedName>
        <fullName evidence="3">SH3 domain-containing protein</fullName>
    </recommendedName>
</protein>
<dbReference type="AlphaFoldDB" id="A0A3Q4HJA1"/>
<evidence type="ECO:0000313" key="5">
    <source>
        <dbReference type="Proteomes" id="UP000261580"/>
    </source>
</evidence>
<dbReference type="SUPFAM" id="SSF50044">
    <property type="entry name" value="SH3-domain"/>
    <property type="match status" value="1"/>
</dbReference>
<dbReference type="GO" id="GO:0007169">
    <property type="term" value="P:cell surface receptor protein tyrosine kinase signaling pathway"/>
    <property type="evidence" value="ECO:0007669"/>
    <property type="project" value="TreeGrafter"/>
</dbReference>
<dbReference type="PRINTS" id="PR01887">
    <property type="entry name" value="SPECTRNALPHA"/>
</dbReference>
<name>A0A3Q4HJA1_NEOBR</name>
<dbReference type="Gene3D" id="2.30.30.40">
    <property type="entry name" value="SH3 Domains"/>
    <property type="match status" value="1"/>
</dbReference>
<dbReference type="Bgee" id="ENSNBRG00000018006">
    <property type="expression patterns" value="Expressed in mesonephros and 3 other cell types or tissues"/>
</dbReference>
<dbReference type="InterPro" id="IPR036028">
    <property type="entry name" value="SH3-like_dom_sf"/>
</dbReference>
<reference evidence="4" key="1">
    <citation type="submission" date="2025-08" db="UniProtKB">
        <authorList>
            <consortium name="Ensembl"/>
        </authorList>
    </citation>
    <scope>IDENTIFICATION</scope>
</reference>
<evidence type="ECO:0000313" key="4">
    <source>
        <dbReference type="Ensembl" id="ENSNBRP00000023515.1"/>
    </source>
</evidence>
<reference evidence="4" key="2">
    <citation type="submission" date="2025-09" db="UniProtKB">
        <authorList>
            <consortium name="Ensembl"/>
        </authorList>
    </citation>
    <scope>IDENTIFICATION</scope>
</reference>
<feature type="domain" description="SH3" evidence="3">
    <location>
        <begin position="3"/>
        <end position="65"/>
    </location>
</feature>
<dbReference type="InterPro" id="IPR001452">
    <property type="entry name" value="SH3_domain"/>
</dbReference>
<dbReference type="GO" id="GO:0005886">
    <property type="term" value="C:plasma membrane"/>
    <property type="evidence" value="ECO:0007669"/>
    <property type="project" value="TreeGrafter"/>
</dbReference>
<dbReference type="PANTHER" id="PTHR10654">
    <property type="entry name" value="CAS SCAFFOLDING PROTEIN"/>
    <property type="match status" value="1"/>
</dbReference>
<evidence type="ECO:0000256" key="2">
    <source>
        <dbReference type="PROSITE-ProRule" id="PRU00192"/>
    </source>
</evidence>
<dbReference type="CDD" id="cd11844">
    <property type="entry name" value="SH3_CAS"/>
    <property type="match status" value="1"/>
</dbReference>
<accession>A0A3Q4HJA1</accession>
<proteinExistence type="predicted"/>
<dbReference type="Pfam" id="PF14604">
    <property type="entry name" value="SH3_9"/>
    <property type="match status" value="1"/>
</dbReference>
<dbReference type="Ensembl" id="ENSNBRT00000024130.1">
    <property type="protein sequence ID" value="ENSNBRP00000023515.1"/>
    <property type="gene ID" value="ENSNBRG00000018006.1"/>
</dbReference>
<dbReference type="GeneTree" id="ENSGT00950000183008"/>
<evidence type="ECO:0000259" key="3">
    <source>
        <dbReference type="PROSITE" id="PS50002"/>
    </source>
</evidence>
<sequence length="146" mass="16230">MANNNQLAKALYDNTAECPDELAFRKGDILTVINPNVAGTSGWWMCSLYGRHGLAPANRLKLLPQMVTPAVHEVLRSTHGKTDDSVQNIYQTPSIPRTTSSPAYERMDMIYKVPSLCPNSCILSAVIGGVRNIWRNISRRSKKQQS</sequence>
<organism evidence="4 5">
    <name type="scientific">Neolamprologus brichardi</name>
    <name type="common">Fairy cichlid</name>
    <name type="synonym">Lamprologus brichardi</name>
    <dbReference type="NCBI Taxonomy" id="32507"/>
    <lineage>
        <taxon>Eukaryota</taxon>
        <taxon>Metazoa</taxon>
        <taxon>Chordata</taxon>
        <taxon>Craniata</taxon>
        <taxon>Vertebrata</taxon>
        <taxon>Euteleostomi</taxon>
        <taxon>Actinopterygii</taxon>
        <taxon>Neopterygii</taxon>
        <taxon>Teleostei</taxon>
        <taxon>Neoteleostei</taxon>
        <taxon>Acanthomorphata</taxon>
        <taxon>Ovalentaria</taxon>
        <taxon>Cichlomorphae</taxon>
        <taxon>Cichliformes</taxon>
        <taxon>Cichlidae</taxon>
        <taxon>African cichlids</taxon>
        <taxon>Pseudocrenilabrinae</taxon>
        <taxon>Lamprologini</taxon>
        <taxon>Neolamprologus</taxon>
    </lineage>
</organism>
<dbReference type="FunFam" id="2.30.30.40:FF:000009">
    <property type="entry name" value="Breast cancer anti-estrogen resistance 1"/>
    <property type="match status" value="1"/>
</dbReference>
<dbReference type="Proteomes" id="UP000261580">
    <property type="component" value="Unassembled WGS sequence"/>
</dbReference>
<dbReference type="PRINTS" id="PR00452">
    <property type="entry name" value="SH3DOMAIN"/>
</dbReference>
<dbReference type="GO" id="GO:0005737">
    <property type="term" value="C:cytoplasm"/>
    <property type="evidence" value="ECO:0007669"/>
    <property type="project" value="TreeGrafter"/>
</dbReference>
<evidence type="ECO:0000256" key="1">
    <source>
        <dbReference type="ARBA" id="ARBA00022443"/>
    </source>
</evidence>
<dbReference type="GO" id="GO:0016477">
    <property type="term" value="P:cell migration"/>
    <property type="evidence" value="ECO:0007669"/>
    <property type="project" value="TreeGrafter"/>
</dbReference>
<dbReference type="InterPro" id="IPR037362">
    <property type="entry name" value="CAS_fam"/>
</dbReference>
<dbReference type="SMART" id="SM00326">
    <property type="entry name" value="SH3"/>
    <property type="match status" value="1"/>
</dbReference>